<organism evidence="3 4">
    <name type="scientific">Parafrankia irregularis</name>
    <dbReference type="NCBI Taxonomy" id="795642"/>
    <lineage>
        <taxon>Bacteria</taxon>
        <taxon>Bacillati</taxon>
        <taxon>Actinomycetota</taxon>
        <taxon>Actinomycetes</taxon>
        <taxon>Frankiales</taxon>
        <taxon>Frankiaceae</taxon>
        <taxon>Parafrankia</taxon>
    </lineage>
</organism>
<dbReference type="InterPro" id="IPR042099">
    <property type="entry name" value="ANL_N_sf"/>
</dbReference>
<dbReference type="Gene3D" id="3.30.300.30">
    <property type="match status" value="1"/>
</dbReference>
<gene>
    <name evidence="3" type="ORF">Ga0074812_1455</name>
</gene>
<dbReference type="InterPro" id="IPR020845">
    <property type="entry name" value="AMP-binding_CS"/>
</dbReference>
<accession>A0A0S4R0D0</accession>
<dbReference type="AlphaFoldDB" id="A0A0S4R0D0"/>
<reference evidence="4" key="1">
    <citation type="submission" date="2015-11" db="EMBL/GenBank/DDBJ databases">
        <authorList>
            <person name="Varghese N."/>
        </authorList>
    </citation>
    <scope>NUCLEOTIDE SEQUENCE [LARGE SCALE GENOMIC DNA]</scope>
    <source>
        <strain evidence="4">DSM 45899</strain>
    </source>
</reference>
<protein>
    <submittedName>
        <fullName evidence="3">Acyl-CoA synthetase (AMP-forming)/AMP-acid ligase II</fullName>
    </submittedName>
</protein>
<dbReference type="SUPFAM" id="SSF56801">
    <property type="entry name" value="Acetyl-CoA synthetase-like"/>
    <property type="match status" value="1"/>
</dbReference>
<dbReference type="Gene3D" id="3.40.50.12780">
    <property type="entry name" value="N-terminal domain of ligase-like"/>
    <property type="match status" value="1"/>
</dbReference>
<evidence type="ECO:0000259" key="2">
    <source>
        <dbReference type="Pfam" id="PF13193"/>
    </source>
</evidence>
<name>A0A0S4R0D0_9ACTN</name>
<dbReference type="PANTHER" id="PTHR43767">
    <property type="entry name" value="LONG-CHAIN-FATTY-ACID--COA LIGASE"/>
    <property type="match status" value="1"/>
</dbReference>
<dbReference type="PROSITE" id="PS00455">
    <property type="entry name" value="AMP_BINDING"/>
    <property type="match status" value="1"/>
</dbReference>
<evidence type="ECO:0000313" key="3">
    <source>
        <dbReference type="EMBL" id="CUU60684.1"/>
    </source>
</evidence>
<dbReference type="GO" id="GO:0016878">
    <property type="term" value="F:acid-thiol ligase activity"/>
    <property type="evidence" value="ECO:0007669"/>
    <property type="project" value="UniProtKB-ARBA"/>
</dbReference>
<dbReference type="InterPro" id="IPR000873">
    <property type="entry name" value="AMP-dep_synth/lig_dom"/>
</dbReference>
<dbReference type="Pfam" id="PF13193">
    <property type="entry name" value="AMP-binding_C"/>
    <property type="match status" value="1"/>
</dbReference>
<dbReference type="Proteomes" id="UP000198802">
    <property type="component" value="Unassembled WGS sequence"/>
</dbReference>
<dbReference type="InterPro" id="IPR045851">
    <property type="entry name" value="AMP-bd_C_sf"/>
</dbReference>
<keyword evidence="3" id="KW-0436">Ligase</keyword>
<dbReference type="InterPro" id="IPR025110">
    <property type="entry name" value="AMP-bd_C"/>
</dbReference>
<feature type="domain" description="AMP-dependent synthetase/ligase" evidence="1">
    <location>
        <begin position="20"/>
        <end position="412"/>
    </location>
</feature>
<proteinExistence type="predicted"/>
<dbReference type="RefSeq" id="WP_091286042.1">
    <property type="nucleotide sequence ID" value="NZ_FAOZ01000045.1"/>
</dbReference>
<evidence type="ECO:0000313" key="4">
    <source>
        <dbReference type="Proteomes" id="UP000198802"/>
    </source>
</evidence>
<dbReference type="InterPro" id="IPR050237">
    <property type="entry name" value="ATP-dep_AMP-bd_enzyme"/>
</dbReference>
<sequence>MIATTVDAGDGLALTVPALLREQAARHGTRALLRCDDDVLTYAEAERRSGELARGLLALGVGSGTHVGLLYPNGSDFVVGWLAAARIGAVTVPLSTFSTGAELGGLLRRADVGVLLSATSYRGHDYVAALRAAVPEIAQAPPPMFAPSIPVLRQVLFGPTAEGSGDAGGVGGVDPAWTVPALLARGSEVGADVLAAAEDGVRASDRMVIVHTSGSTSAPKGVIHTHGALIRHLANLNEIRRYTPDDVLFSNSPFFWIGGFAYALLGTLLAGGRLVCSNATAAADVLDVLERERPTMVNGYAQSVAQLPADPTFARRDLSSIRRGNLYSIMPADVRPTDPQLRHQMLGMTEAGSVCLVSEDEGDQPEHRRGSFGQPAPGFAARIVDPADGRVLGPGEVGELWLRGPFLMEGYHGRERHDVFDADGWYHCGDLFRADADGYLYFQGRDGDVIKTGGANVSPVEVEATIRDVAGLTAHVVGLPDQARGQIVAAAVRVPAGRSVDADQLRRQLAEQLSAYKVPRRIMLLAEHEVPTMSSGKIDVPALRELLRAAG</sequence>
<dbReference type="PANTHER" id="PTHR43767:SF1">
    <property type="entry name" value="NONRIBOSOMAL PEPTIDE SYNTHASE PES1 (EUROFUNG)-RELATED"/>
    <property type="match status" value="1"/>
</dbReference>
<dbReference type="CDD" id="cd04433">
    <property type="entry name" value="AFD_class_I"/>
    <property type="match status" value="1"/>
</dbReference>
<keyword evidence="4" id="KW-1185">Reference proteome</keyword>
<dbReference type="EMBL" id="FAOZ01000045">
    <property type="protein sequence ID" value="CUU60684.1"/>
    <property type="molecule type" value="Genomic_DNA"/>
</dbReference>
<evidence type="ECO:0000259" key="1">
    <source>
        <dbReference type="Pfam" id="PF00501"/>
    </source>
</evidence>
<feature type="domain" description="AMP-binding enzyme C-terminal" evidence="2">
    <location>
        <begin position="474"/>
        <end position="537"/>
    </location>
</feature>
<dbReference type="Pfam" id="PF00501">
    <property type="entry name" value="AMP-binding"/>
    <property type="match status" value="1"/>
</dbReference>